<name>A0A316YZ95_9BASI</name>
<feature type="compositionally biased region" description="Low complexity" evidence="1">
    <location>
        <begin position="576"/>
        <end position="588"/>
    </location>
</feature>
<sequence>MADALAAQMAALDAELAALGDGAAAYHGHSSADLAAAFAEYARLHPDGAMPAVHSAPAVMAAEGAVEYITESTAFDWAAQLAALRWATVIYGIVWMVLGLLLLFAGYASLFWLSRRGARKATMAPAASSLPGIRAKGKRRALLGGGIGGVAVGFLAFSTLAAIINAAVCVPQPERAMSPGAFFAVWLISGLVGLALCGHFASLARIFSGLLAATCLTIILTATFGIHTLLIRSVLIAVSAALLTAPLLLQRNKMLVRIMLNGTTALIGIVTFLNGVALFAPPEAASHAWLNLLPLLFAPDSERAFPSWGAPAFKGLIAGAILGVVLGFAVQLLLSRHAGEDAEASWNEYLGAYTERYEKSGMLPGQYEGSLARAGLFEPQPSMWQRIGSFFEQGSGPASYGHVAGGQSAALTALPAKSKRSGSSRSRGPAKFSALGRDGALATTHEEDDDTDVDSDAEDDKKALFAHPSKAGLSELAKSTYALPSPPPFEESTPSYHSTGSGLSGTTKASGSNVSVGHDGAPHKAFDSYTDGAAVPRSTASPPPAAAGNPAAVPATPSLINAISRIQAAQAQARAWHAAQQAQGADAAPYGVTPASPPPTGSAAASAPGSPAFQEWWSKEVKGRR</sequence>
<reference evidence="3 4" key="1">
    <citation type="journal article" date="2018" name="Mol. Biol. Evol.">
        <title>Broad Genomic Sampling Reveals a Smut Pathogenic Ancestry of the Fungal Clade Ustilaginomycotina.</title>
        <authorList>
            <person name="Kijpornyongpan T."/>
            <person name="Mondo S.J."/>
            <person name="Barry K."/>
            <person name="Sandor L."/>
            <person name="Lee J."/>
            <person name="Lipzen A."/>
            <person name="Pangilinan J."/>
            <person name="LaButti K."/>
            <person name="Hainaut M."/>
            <person name="Henrissat B."/>
            <person name="Grigoriev I.V."/>
            <person name="Spatafora J.W."/>
            <person name="Aime M.C."/>
        </authorList>
    </citation>
    <scope>NUCLEOTIDE SEQUENCE [LARGE SCALE GENOMIC DNA]</scope>
    <source>
        <strain evidence="3 4">MCA 4186</strain>
    </source>
</reference>
<feature type="region of interest" description="Disordered" evidence="1">
    <location>
        <begin position="576"/>
        <end position="625"/>
    </location>
</feature>
<protein>
    <recommendedName>
        <fullName evidence="5">DUF4203 domain-containing protein</fullName>
    </recommendedName>
</protein>
<dbReference type="AlphaFoldDB" id="A0A316YZ95"/>
<dbReference type="EMBL" id="KZ819311">
    <property type="protein sequence ID" value="PWN94599.1"/>
    <property type="molecule type" value="Genomic_DNA"/>
</dbReference>
<feature type="transmembrane region" description="Helical" evidence="2">
    <location>
        <begin position="315"/>
        <end position="334"/>
    </location>
</feature>
<proteinExistence type="predicted"/>
<dbReference type="GeneID" id="37273153"/>
<keyword evidence="2" id="KW-0812">Transmembrane</keyword>
<feature type="compositionally biased region" description="Low complexity" evidence="1">
    <location>
        <begin position="601"/>
        <end position="612"/>
    </location>
</feature>
<keyword evidence="4" id="KW-1185">Reference proteome</keyword>
<accession>A0A316YZ95</accession>
<evidence type="ECO:0000313" key="4">
    <source>
        <dbReference type="Proteomes" id="UP000245946"/>
    </source>
</evidence>
<feature type="region of interest" description="Disordered" evidence="1">
    <location>
        <begin position="481"/>
        <end position="552"/>
    </location>
</feature>
<feature type="transmembrane region" description="Helical" evidence="2">
    <location>
        <begin position="89"/>
        <end position="113"/>
    </location>
</feature>
<evidence type="ECO:0000256" key="2">
    <source>
        <dbReference type="SAM" id="Phobius"/>
    </source>
</evidence>
<dbReference type="Proteomes" id="UP000245946">
    <property type="component" value="Unassembled WGS sequence"/>
</dbReference>
<organism evidence="3 4">
    <name type="scientific">Tilletiopsis washingtonensis</name>
    <dbReference type="NCBI Taxonomy" id="58919"/>
    <lineage>
        <taxon>Eukaryota</taxon>
        <taxon>Fungi</taxon>
        <taxon>Dikarya</taxon>
        <taxon>Basidiomycota</taxon>
        <taxon>Ustilaginomycotina</taxon>
        <taxon>Exobasidiomycetes</taxon>
        <taxon>Entylomatales</taxon>
        <taxon>Entylomatales incertae sedis</taxon>
        <taxon>Tilletiopsis</taxon>
    </lineage>
</organism>
<feature type="region of interest" description="Disordered" evidence="1">
    <location>
        <begin position="414"/>
        <end position="458"/>
    </location>
</feature>
<dbReference type="OrthoDB" id="3364886at2759"/>
<keyword evidence="2" id="KW-1133">Transmembrane helix</keyword>
<feature type="transmembrane region" description="Helical" evidence="2">
    <location>
        <begin position="258"/>
        <end position="280"/>
    </location>
</feature>
<keyword evidence="2" id="KW-0472">Membrane</keyword>
<evidence type="ECO:0000313" key="3">
    <source>
        <dbReference type="EMBL" id="PWN94599.1"/>
    </source>
</evidence>
<feature type="transmembrane region" description="Helical" evidence="2">
    <location>
        <begin position="230"/>
        <end position="249"/>
    </location>
</feature>
<feature type="transmembrane region" description="Helical" evidence="2">
    <location>
        <begin position="141"/>
        <end position="164"/>
    </location>
</feature>
<gene>
    <name evidence="3" type="ORF">FA09DRAFT_363635</name>
</gene>
<dbReference type="RefSeq" id="XP_025594878.1">
    <property type="nucleotide sequence ID" value="XM_025745609.1"/>
</dbReference>
<evidence type="ECO:0008006" key="5">
    <source>
        <dbReference type="Google" id="ProtNLM"/>
    </source>
</evidence>
<feature type="transmembrane region" description="Helical" evidence="2">
    <location>
        <begin position="203"/>
        <end position="224"/>
    </location>
</feature>
<feature type="transmembrane region" description="Helical" evidence="2">
    <location>
        <begin position="176"/>
        <end position="196"/>
    </location>
</feature>
<feature type="compositionally biased region" description="Acidic residues" evidence="1">
    <location>
        <begin position="446"/>
        <end position="458"/>
    </location>
</feature>
<feature type="compositionally biased region" description="Low complexity" evidence="1">
    <location>
        <begin position="533"/>
        <end position="552"/>
    </location>
</feature>
<evidence type="ECO:0000256" key="1">
    <source>
        <dbReference type="SAM" id="MobiDB-lite"/>
    </source>
</evidence>
<feature type="compositionally biased region" description="Polar residues" evidence="1">
    <location>
        <begin position="496"/>
        <end position="515"/>
    </location>
</feature>